<sequence>MAELIETRGVETVPDSERTAKPGSLIRVFLGANLSLSVMVFGWIAILYGLGFWEAVSAIVVGTVIGAAFVARTALLGWKAATNNSVASGAYFGVRGRLVGSFVGLLITMQYIALTVWTGGEMTSASLSRLFGFELSDLALSFGYGLIAILIVLFAIIGYRFILKLNALIAPVMILLMALTLIALWPSFDAGYAGEPELYALGSFWPTWLLAVLTAGLAGPVSYVTQTGDWSRYISKSNSESQVVSNTFIAMVVGLTLPTVFGAFVATAAFDEFSFAAGYVAGSPAWLVVPLLLVAIVGSLGQGSINLYSMGLDLDAILPKFSRLKSTILVAVISTALVFIGRFVFDAEAAVTNSVLFLTALASSWASISIFMYWRTKGQFDQVDLQVFNSQRKGGQYWFTGGWNFGAVFSWALGATAGILGVSSVDYVGPLAEAFGGLDLSVAAAVVVSTSAMAIASTVRRK</sequence>
<evidence type="ECO:0000313" key="8">
    <source>
        <dbReference type="EMBL" id="CAB4557856.1"/>
    </source>
</evidence>
<comment type="similarity">
    <text evidence="2">Belongs to the purine-cytosine permease (2.A.39) family.</text>
</comment>
<evidence type="ECO:0000256" key="2">
    <source>
        <dbReference type="ARBA" id="ARBA00008974"/>
    </source>
</evidence>
<accession>A0A6J6D384</accession>
<keyword evidence="5 7" id="KW-1133">Transmembrane helix</keyword>
<evidence type="ECO:0000256" key="6">
    <source>
        <dbReference type="ARBA" id="ARBA00023136"/>
    </source>
</evidence>
<feature type="transmembrane region" description="Helical" evidence="7">
    <location>
        <begin position="138"/>
        <end position="158"/>
    </location>
</feature>
<proteinExistence type="inferred from homology"/>
<dbReference type="PIRSF" id="PIRSF002744">
    <property type="entry name" value="Pur-cyt_permease"/>
    <property type="match status" value="1"/>
</dbReference>
<keyword evidence="3" id="KW-0813">Transport</keyword>
<feature type="transmembrane region" description="Helical" evidence="7">
    <location>
        <begin position="205"/>
        <end position="225"/>
    </location>
</feature>
<keyword evidence="6 7" id="KW-0472">Membrane</keyword>
<dbReference type="GO" id="GO:0005886">
    <property type="term" value="C:plasma membrane"/>
    <property type="evidence" value="ECO:0007669"/>
    <property type="project" value="TreeGrafter"/>
</dbReference>
<feature type="transmembrane region" description="Helical" evidence="7">
    <location>
        <begin position="351"/>
        <end position="374"/>
    </location>
</feature>
<dbReference type="PANTHER" id="PTHR31806:SF1">
    <property type="entry name" value="PURINE-CYTOSINE PERMEASE FCY2-RELATED"/>
    <property type="match status" value="1"/>
</dbReference>
<feature type="transmembrane region" description="Helical" evidence="7">
    <location>
        <begin position="395"/>
        <end position="420"/>
    </location>
</feature>
<feature type="transmembrane region" description="Helical" evidence="7">
    <location>
        <begin position="246"/>
        <end position="270"/>
    </location>
</feature>
<keyword evidence="4 7" id="KW-0812">Transmembrane</keyword>
<gene>
    <name evidence="8" type="ORF">UFOPK1561_00706</name>
</gene>
<dbReference type="EMBL" id="CAEZSZ010000081">
    <property type="protein sequence ID" value="CAB4557856.1"/>
    <property type="molecule type" value="Genomic_DNA"/>
</dbReference>
<protein>
    <submittedName>
        <fullName evidence="8">Unannotated protein</fullName>
    </submittedName>
</protein>
<dbReference type="AlphaFoldDB" id="A0A6J6D384"/>
<dbReference type="InterPro" id="IPR001248">
    <property type="entry name" value="Pur-cyt_permease"/>
</dbReference>
<name>A0A6J6D384_9ZZZZ</name>
<reference evidence="8" key="1">
    <citation type="submission" date="2020-05" db="EMBL/GenBank/DDBJ databases">
        <authorList>
            <person name="Chiriac C."/>
            <person name="Salcher M."/>
            <person name="Ghai R."/>
            <person name="Kavagutti S V."/>
        </authorList>
    </citation>
    <scope>NUCLEOTIDE SEQUENCE</scope>
</reference>
<evidence type="ECO:0000256" key="5">
    <source>
        <dbReference type="ARBA" id="ARBA00022989"/>
    </source>
</evidence>
<dbReference type="InterPro" id="IPR026030">
    <property type="entry name" value="Pur-cyt_permease_Fcy2/21/22"/>
</dbReference>
<evidence type="ECO:0000256" key="4">
    <source>
        <dbReference type="ARBA" id="ARBA00022692"/>
    </source>
</evidence>
<evidence type="ECO:0000256" key="1">
    <source>
        <dbReference type="ARBA" id="ARBA00004141"/>
    </source>
</evidence>
<feature type="transmembrane region" description="Helical" evidence="7">
    <location>
        <begin position="440"/>
        <end position="459"/>
    </location>
</feature>
<feature type="transmembrane region" description="Helical" evidence="7">
    <location>
        <begin position="28"/>
        <end position="50"/>
    </location>
</feature>
<dbReference type="Gene3D" id="1.10.4160.10">
    <property type="entry name" value="Hydantoin permease"/>
    <property type="match status" value="1"/>
</dbReference>
<feature type="transmembrane region" description="Helical" evidence="7">
    <location>
        <begin position="98"/>
        <end position="118"/>
    </location>
</feature>
<dbReference type="PANTHER" id="PTHR31806">
    <property type="entry name" value="PURINE-CYTOSINE PERMEASE FCY2-RELATED"/>
    <property type="match status" value="1"/>
</dbReference>
<feature type="transmembrane region" description="Helical" evidence="7">
    <location>
        <begin position="165"/>
        <end position="185"/>
    </location>
</feature>
<dbReference type="GO" id="GO:0022857">
    <property type="term" value="F:transmembrane transporter activity"/>
    <property type="evidence" value="ECO:0007669"/>
    <property type="project" value="InterPro"/>
</dbReference>
<evidence type="ECO:0000256" key="7">
    <source>
        <dbReference type="SAM" id="Phobius"/>
    </source>
</evidence>
<dbReference type="Pfam" id="PF02133">
    <property type="entry name" value="Transp_cyt_pur"/>
    <property type="match status" value="1"/>
</dbReference>
<organism evidence="8">
    <name type="scientific">freshwater metagenome</name>
    <dbReference type="NCBI Taxonomy" id="449393"/>
    <lineage>
        <taxon>unclassified sequences</taxon>
        <taxon>metagenomes</taxon>
        <taxon>ecological metagenomes</taxon>
    </lineage>
</organism>
<feature type="transmembrane region" description="Helical" evidence="7">
    <location>
        <begin position="327"/>
        <end position="345"/>
    </location>
</feature>
<feature type="transmembrane region" description="Helical" evidence="7">
    <location>
        <begin position="276"/>
        <end position="300"/>
    </location>
</feature>
<comment type="subcellular location">
    <subcellularLocation>
        <location evidence="1">Membrane</location>
        <topology evidence="1">Multi-pass membrane protein</topology>
    </subcellularLocation>
</comment>
<feature type="transmembrane region" description="Helical" evidence="7">
    <location>
        <begin position="56"/>
        <end position="78"/>
    </location>
</feature>
<evidence type="ECO:0000256" key="3">
    <source>
        <dbReference type="ARBA" id="ARBA00022448"/>
    </source>
</evidence>